<dbReference type="SUPFAM" id="SSF50891">
    <property type="entry name" value="Cyclophilin-like"/>
    <property type="match status" value="1"/>
</dbReference>
<dbReference type="PANTHER" id="PTHR39201:SF1">
    <property type="entry name" value="FLAVODOXIN-LIKE DOMAIN-CONTAINING PROTEIN"/>
    <property type="match status" value="1"/>
</dbReference>
<dbReference type="PANTHER" id="PTHR39201">
    <property type="entry name" value="EXPORTED PROTEIN-RELATED"/>
    <property type="match status" value="1"/>
</dbReference>
<feature type="compositionally biased region" description="Low complexity" evidence="1">
    <location>
        <begin position="42"/>
        <end position="56"/>
    </location>
</feature>
<dbReference type="InterPro" id="IPR041183">
    <property type="entry name" value="Cyclophilin-like"/>
</dbReference>
<reference evidence="4" key="1">
    <citation type="submission" date="2018-10" db="EMBL/GenBank/DDBJ databases">
        <title>Schaedlerella arabinophila gen. nov. sp. nov., isolated from the mouse intestinal tract and comparative analysis with the genome of the closely related altered Schaedler flora strain ASF502.</title>
        <authorList>
            <person name="Miyake S."/>
            <person name="Soh M."/>
            <person name="Seedorf H."/>
        </authorList>
    </citation>
    <scope>NUCLEOTIDE SEQUENCE [LARGE SCALE GENOMIC DNA]</scope>
    <source>
        <strain evidence="4">DSM 106076</strain>
    </source>
</reference>
<dbReference type="EMBL" id="RHJS01000002">
    <property type="protein sequence ID" value="RRK31083.1"/>
    <property type="molecule type" value="Genomic_DNA"/>
</dbReference>
<dbReference type="InterPro" id="IPR029000">
    <property type="entry name" value="Cyclophilin-like_dom_sf"/>
</dbReference>
<dbReference type="InterPro" id="IPR008254">
    <property type="entry name" value="Flavodoxin/NO_synth"/>
</dbReference>
<dbReference type="PROSITE" id="PS51257">
    <property type="entry name" value="PROKAR_LIPOPROTEIN"/>
    <property type="match status" value="1"/>
</dbReference>
<accession>A0A3R8LDM8</accession>
<dbReference type="InterPro" id="IPR029039">
    <property type="entry name" value="Flavoprotein-like_sf"/>
</dbReference>
<organism evidence="4 5">
    <name type="scientific">Schaedlerella arabinosiphila</name>
    <dbReference type="NCBI Taxonomy" id="2044587"/>
    <lineage>
        <taxon>Bacteria</taxon>
        <taxon>Bacillati</taxon>
        <taxon>Bacillota</taxon>
        <taxon>Clostridia</taxon>
        <taxon>Lachnospirales</taxon>
        <taxon>Lachnospiraceae</taxon>
        <taxon>Schaedlerella</taxon>
    </lineage>
</organism>
<keyword evidence="5" id="KW-1185">Reference proteome</keyword>
<feature type="signal peptide" evidence="2">
    <location>
        <begin position="1"/>
        <end position="21"/>
    </location>
</feature>
<dbReference type="Gene3D" id="2.40.100.20">
    <property type="match status" value="1"/>
</dbReference>
<evidence type="ECO:0000256" key="2">
    <source>
        <dbReference type="SAM" id="SignalP"/>
    </source>
</evidence>
<keyword evidence="2" id="KW-0732">Signal</keyword>
<gene>
    <name evidence="4" type="ORF">EBB54_06645</name>
</gene>
<dbReference type="PROSITE" id="PS50902">
    <property type="entry name" value="FLAVODOXIN_LIKE"/>
    <property type="match status" value="1"/>
</dbReference>
<dbReference type="GO" id="GO:0016651">
    <property type="term" value="F:oxidoreductase activity, acting on NAD(P)H"/>
    <property type="evidence" value="ECO:0007669"/>
    <property type="project" value="UniProtKB-ARBA"/>
</dbReference>
<dbReference type="SUPFAM" id="SSF52218">
    <property type="entry name" value="Flavoproteins"/>
    <property type="match status" value="1"/>
</dbReference>
<sequence length="375" mass="41151">MKKLWIPLLCLLFAYSFSGCGNNPTNQIEESKAEETESQLVTEESSASTPESSKPEQSAENESNILIVYFSRWGNTEYPNDVDATTSASIVADEENYGTTEYMARMIRKNVGGDLHLIQTQEPYPTDFDELRDLNHSEMAENYLPALVESNLDTSRYDTVFIGYPVWATEVPQAVLSFLNEYDLTGKTVVPFCTHDGYGAGGSYETIREASHAAESPDGLAVEAKDVLTAENTVAAWLEEIGIRGKSAGTEMTETAITITIGDIVLDGVIYDTALAQEIKEYFPLTISMSGFGGREYYGGVDFYPAAENLAGGGNTFDNGDITYCEAHHNMAVFYAQTDNPMLSVDVIPIGRVTSDLSVFENLESRVEITFSLAE</sequence>
<evidence type="ECO:0000313" key="4">
    <source>
        <dbReference type="EMBL" id="RRK31083.1"/>
    </source>
</evidence>
<feature type="region of interest" description="Disordered" evidence="1">
    <location>
        <begin position="26"/>
        <end position="60"/>
    </location>
</feature>
<dbReference type="Gene3D" id="3.40.50.360">
    <property type="match status" value="1"/>
</dbReference>
<name>A0A3R8LDM8_9FIRM</name>
<dbReference type="GO" id="GO:0010181">
    <property type="term" value="F:FMN binding"/>
    <property type="evidence" value="ECO:0007669"/>
    <property type="project" value="InterPro"/>
</dbReference>
<dbReference type="Pfam" id="PF18050">
    <property type="entry name" value="Cyclophil_like2"/>
    <property type="match status" value="1"/>
</dbReference>
<evidence type="ECO:0000256" key="1">
    <source>
        <dbReference type="SAM" id="MobiDB-lite"/>
    </source>
</evidence>
<comment type="caution">
    <text evidence="4">The sequence shown here is derived from an EMBL/GenBank/DDBJ whole genome shotgun (WGS) entry which is preliminary data.</text>
</comment>
<dbReference type="RefSeq" id="WP_125126820.1">
    <property type="nucleotide sequence ID" value="NZ_RHJS01000002.1"/>
</dbReference>
<proteinExistence type="predicted"/>
<feature type="chain" id="PRO_5038436861" description="Flavodoxin-like domain-containing protein" evidence="2">
    <location>
        <begin position="22"/>
        <end position="375"/>
    </location>
</feature>
<evidence type="ECO:0000259" key="3">
    <source>
        <dbReference type="PROSITE" id="PS50902"/>
    </source>
</evidence>
<protein>
    <recommendedName>
        <fullName evidence="3">Flavodoxin-like domain-containing protein</fullName>
    </recommendedName>
</protein>
<dbReference type="Proteomes" id="UP000274920">
    <property type="component" value="Unassembled WGS sequence"/>
</dbReference>
<dbReference type="AlphaFoldDB" id="A0A3R8LDM8"/>
<dbReference type="Pfam" id="PF12682">
    <property type="entry name" value="Flavodoxin_4"/>
    <property type="match status" value="1"/>
</dbReference>
<feature type="domain" description="Flavodoxin-like" evidence="3">
    <location>
        <begin position="89"/>
        <end position="242"/>
    </location>
</feature>
<evidence type="ECO:0000313" key="5">
    <source>
        <dbReference type="Proteomes" id="UP000274920"/>
    </source>
</evidence>